<reference evidence="1" key="1">
    <citation type="journal article" date="2017" name="Nature">
        <title>The sunflower genome provides insights into oil metabolism, flowering and Asterid evolution.</title>
        <authorList>
            <person name="Badouin H."/>
            <person name="Gouzy J."/>
            <person name="Grassa C.J."/>
            <person name="Murat F."/>
            <person name="Staton S.E."/>
            <person name="Cottret L."/>
            <person name="Lelandais-Briere C."/>
            <person name="Owens G.L."/>
            <person name="Carrere S."/>
            <person name="Mayjonade B."/>
            <person name="Legrand L."/>
            <person name="Gill N."/>
            <person name="Kane N.C."/>
            <person name="Bowers J.E."/>
            <person name="Hubner S."/>
            <person name="Bellec A."/>
            <person name="Berard A."/>
            <person name="Berges H."/>
            <person name="Blanchet N."/>
            <person name="Boniface M.C."/>
            <person name="Brunel D."/>
            <person name="Catrice O."/>
            <person name="Chaidir N."/>
            <person name="Claudel C."/>
            <person name="Donnadieu C."/>
            <person name="Faraut T."/>
            <person name="Fievet G."/>
            <person name="Helmstetter N."/>
            <person name="King M."/>
            <person name="Knapp S.J."/>
            <person name="Lai Z."/>
            <person name="Le Paslier M.C."/>
            <person name="Lippi Y."/>
            <person name="Lorenzon L."/>
            <person name="Mandel J.R."/>
            <person name="Marage G."/>
            <person name="Marchand G."/>
            <person name="Marquand E."/>
            <person name="Bret-Mestries E."/>
            <person name="Morien E."/>
            <person name="Nambeesan S."/>
            <person name="Nguyen T."/>
            <person name="Pegot-Espagnet P."/>
            <person name="Pouilly N."/>
            <person name="Raftis F."/>
            <person name="Sallet E."/>
            <person name="Schiex T."/>
            <person name="Thomas J."/>
            <person name="Vandecasteele C."/>
            <person name="Vares D."/>
            <person name="Vear F."/>
            <person name="Vautrin S."/>
            <person name="Crespi M."/>
            <person name="Mangin B."/>
            <person name="Burke J.M."/>
            <person name="Salse J."/>
            <person name="Munos S."/>
            <person name="Vincourt P."/>
            <person name="Rieseberg L.H."/>
            <person name="Langlade N.B."/>
        </authorList>
    </citation>
    <scope>NUCLEOTIDE SEQUENCE</scope>
    <source>
        <tissue evidence="1">Leaves</tissue>
    </source>
</reference>
<evidence type="ECO:0000313" key="1">
    <source>
        <dbReference type="EMBL" id="KAF5815001.1"/>
    </source>
</evidence>
<name>A0A9K3NWC6_HELAN</name>
<keyword evidence="2" id="KW-1185">Reference proteome</keyword>
<sequence length="57" mass="6875">MFDQNRNEKMILRLEYLSNFFGTWPNILKVHTLSILCCPNWLLLEVDVNLKYNMQTL</sequence>
<gene>
    <name evidence="1" type="ORF">HanXRQr2_Chr03g0117541</name>
</gene>
<accession>A0A9K3NWC6</accession>
<protein>
    <submittedName>
        <fullName evidence="1">Uncharacterized protein</fullName>
    </submittedName>
</protein>
<comment type="caution">
    <text evidence="1">The sequence shown here is derived from an EMBL/GenBank/DDBJ whole genome shotgun (WGS) entry which is preliminary data.</text>
</comment>
<evidence type="ECO:0000313" key="2">
    <source>
        <dbReference type="Proteomes" id="UP000215914"/>
    </source>
</evidence>
<reference evidence="1" key="2">
    <citation type="submission" date="2020-06" db="EMBL/GenBank/DDBJ databases">
        <title>Helianthus annuus Genome sequencing and assembly Release 2.</title>
        <authorList>
            <person name="Gouzy J."/>
            <person name="Langlade N."/>
            <person name="Munos S."/>
        </authorList>
    </citation>
    <scope>NUCLEOTIDE SEQUENCE</scope>
    <source>
        <tissue evidence="1">Leaves</tissue>
    </source>
</reference>
<dbReference type="AlphaFoldDB" id="A0A9K3NWC6"/>
<organism evidence="1 2">
    <name type="scientific">Helianthus annuus</name>
    <name type="common">Common sunflower</name>
    <dbReference type="NCBI Taxonomy" id="4232"/>
    <lineage>
        <taxon>Eukaryota</taxon>
        <taxon>Viridiplantae</taxon>
        <taxon>Streptophyta</taxon>
        <taxon>Embryophyta</taxon>
        <taxon>Tracheophyta</taxon>
        <taxon>Spermatophyta</taxon>
        <taxon>Magnoliopsida</taxon>
        <taxon>eudicotyledons</taxon>
        <taxon>Gunneridae</taxon>
        <taxon>Pentapetalae</taxon>
        <taxon>asterids</taxon>
        <taxon>campanulids</taxon>
        <taxon>Asterales</taxon>
        <taxon>Asteraceae</taxon>
        <taxon>Asteroideae</taxon>
        <taxon>Heliantheae alliance</taxon>
        <taxon>Heliantheae</taxon>
        <taxon>Helianthus</taxon>
    </lineage>
</organism>
<dbReference type="Gramene" id="mRNA:HanXRQr2_Chr03g0117541">
    <property type="protein sequence ID" value="CDS:HanXRQr2_Chr03g0117541.1"/>
    <property type="gene ID" value="HanXRQr2_Chr03g0117541"/>
</dbReference>
<dbReference type="EMBL" id="MNCJ02000318">
    <property type="protein sequence ID" value="KAF5815001.1"/>
    <property type="molecule type" value="Genomic_DNA"/>
</dbReference>
<dbReference type="Proteomes" id="UP000215914">
    <property type="component" value="Unassembled WGS sequence"/>
</dbReference>
<proteinExistence type="predicted"/>